<reference evidence="4 5" key="1">
    <citation type="journal article" date="2016" name="BMC Genomics">
        <title>Combined genomic and structural analyses of a cultured magnetotactic bacterium reveals its niche adaptation to a dynamic environment.</title>
        <authorList>
            <person name="Araujo A.C."/>
            <person name="Morillo V."/>
            <person name="Cypriano J."/>
            <person name="Teixeira L.C."/>
            <person name="Leao P."/>
            <person name="Lyra S."/>
            <person name="Almeida L.G."/>
            <person name="Bazylinski D.A."/>
            <person name="Vasconcellos A.T."/>
            <person name="Abreu F."/>
            <person name="Lins U."/>
        </authorList>
    </citation>
    <scope>NUCLEOTIDE SEQUENCE [LARGE SCALE GENOMIC DNA]</scope>
    <source>
        <strain evidence="4 5">IT-1</strain>
    </source>
</reference>
<feature type="modified residue" description="4-aspartylphosphate" evidence="2">
    <location>
        <position position="52"/>
    </location>
</feature>
<dbReference type="Proteomes" id="UP000194003">
    <property type="component" value="Unassembled WGS sequence"/>
</dbReference>
<dbReference type="Gene3D" id="3.40.50.2300">
    <property type="match status" value="1"/>
</dbReference>
<evidence type="ECO:0000256" key="1">
    <source>
        <dbReference type="ARBA" id="ARBA00022553"/>
    </source>
</evidence>
<dbReference type="PANTHER" id="PTHR44591:SF3">
    <property type="entry name" value="RESPONSE REGULATORY DOMAIN-CONTAINING PROTEIN"/>
    <property type="match status" value="1"/>
</dbReference>
<dbReference type="InterPro" id="IPR050595">
    <property type="entry name" value="Bact_response_regulator"/>
</dbReference>
<dbReference type="PANTHER" id="PTHR44591">
    <property type="entry name" value="STRESS RESPONSE REGULATOR PROTEIN 1"/>
    <property type="match status" value="1"/>
</dbReference>
<protein>
    <recommendedName>
        <fullName evidence="3">Response regulatory domain-containing protein</fullName>
    </recommendedName>
</protein>
<dbReference type="EMBL" id="LVJN01000021">
    <property type="protein sequence ID" value="OSM00233.1"/>
    <property type="molecule type" value="Genomic_DNA"/>
</dbReference>
<gene>
    <name evidence="4" type="ORF">MAIT1_00700</name>
</gene>
<dbReference type="AlphaFoldDB" id="A0A1Y2K0G4"/>
<dbReference type="InterPro" id="IPR011006">
    <property type="entry name" value="CheY-like_superfamily"/>
</dbReference>
<proteinExistence type="predicted"/>
<evidence type="ECO:0000313" key="5">
    <source>
        <dbReference type="Proteomes" id="UP000194003"/>
    </source>
</evidence>
<comment type="caution">
    <text evidence="4">The sequence shown here is derived from an EMBL/GenBank/DDBJ whole genome shotgun (WGS) entry which is preliminary data.</text>
</comment>
<dbReference type="STRING" id="1434232.MAIT1_00700"/>
<keyword evidence="5" id="KW-1185">Reference proteome</keyword>
<sequence length="145" mass="15676">MLWVDDEPTTLRIMTQFLKQAGVGSVLPVTHAREALSILSNPKQRVDLAFCDILMPEIDGLELVQRLGTTLQFNGALAFVSAAQPELVETARTFSEAYGLRVLDMLPKPVTPAQLVAVLRALQEDLNPVPVTAPSTPPVGSSTLQ</sequence>
<evidence type="ECO:0000313" key="4">
    <source>
        <dbReference type="EMBL" id="OSM00233.1"/>
    </source>
</evidence>
<evidence type="ECO:0000259" key="3">
    <source>
        <dbReference type="PROSITE" id="PS50110"/>
    </source>
</evidence>
<feature type="domain" description="Response regulatory" evidence="3">
    <location>
        <begin position="1"/>
        <end position="123"/>
    </location>
</feature>
<organism evidence="4 5">
    <name type="scientific">Magnetofaba australis IT-1</name>
    <dbReference type="NCBI Taxonomy" id="1434232"/>
    <lineage>
        <taxon>Bacteria</taxon>
        <taxon>Pseudomonadati</taxon>
        <taxon>Pseudomonadota</taxon>
        <taxon>Magnetococcia</taxon>
        <taxon>Magnetococcales</taxon>
        <taxon>Magnetococcaceae</taxon>
        <taxon>Magnetofaba</taxon>
    </lineage>
</organism>
<dbReference type="PROSITE" id="PS50110">
    <property type="entry name" value="RESPONSE_REGULATORY"/>
    <property type="match status" value="1"/>
</dbReference>
<evidence type="ECO:0000256" key="2">
    <source>
        <dbReference type="PROSITE-ProRule" id="PRU00169"/>
    </source>
</evidence>
<dbReference type="Pfam" id="PF00072">
    <property type="entry name" value="Response_reg"/>
    <property type="match status" value="1"/>
</dbReference>
<keyword evidence="1 2" id="KW-0597">Phosphoprotein</keyword>
<dbReference type="SMART" id="SM00448">
    <property type="entry name" value="REC"/>
    <property type="match status" value="1"/>
</dbReference>
<dbReference type="SUPFAM" id="SSF52172">
    <property type="entry name" value="CheY-like"/>
    <property type="match status" value="1"/>
</dbReference>
<dbReference type="GO" id="GO:0000160">
    <property type="term" value="P:phosphorelay signal transduction system"/>
    <property type="evidence" value="ECO:0007669"/>
    <property type="project" value="InterPro"/>
</dbReference>
<accession>A0A1Y2K0G4</accession>
<dbReference type="InterPro" id="IPR001789">
    <property type="entry name" value="Sig_transdc_resp-reg_receiver"/>
</dbReference>
<name>A0A1Y2K0G4_9PROT</name>